<sequence length="332" mass="35961">MGCENGSEISEFILLGLSSRPGPQPFLVLLFLPLYAAGVLGNSLMVTLITVDPRLHSPMYSLLRSLSLVDMGLLSVTVPQALAHALSGRRAVPFRACLAQFFFFYVFGVSDTLLLAAMALDRYVAICDPLRYPAVMSPRVCRRLVASCLGLAALHSAFHAGLLLRLSYRGGNRLPHFFCDHQPLLRLSCSPTRLNEAAIFFEGGLVILGPFLFIAASYARIGHAVLRRPASERRRAVSTCGSHLTMVALFYGAIVGVYFQPGASYSAPRGAVFSVMYTVVTPAANPFVYSLRNKDVQGALRRLMGPGRQQGGCVISLFSFLITSVGDQGHSL</sequence>
<keyword evidence="10" id="KW-0716">Sensory transduction</keyword>
<dbReference type="InterPro" id="IPR000276">
    <property type="entry name" value="GPCR_Rhodpsn"/>
</dbReference>
<keyword evidence="5 9" id="KW-0297">G-protein coupled receptor</keyword>
<dbReference type="FunFam" id="1.20.1070.10:FF:000015">
    <property type="entry name" value="Olfactory receptor"/>
    <property type="match status" value="1"/>
</dbReference>
<dbReference type="PANTHER" id="PTHR48001">
    <property type="entry name" value="OLFACTORY RECEPTOR"/>
    <property type="match status" value="1"/>
</dbReference>
<evidence type="ECO:0000256" key="3">
    <source>
        <dbReference type="ARBA" id="ARBA00022692"/>
    </source>
</evidence>
<comment type="subcellular location">
    <subcellularLocation>
        <location evidence="1 10">Cell membrane</location>
        <topology evidence="1 10">Multi-pass membrane protein</topology>
    </subcellularLocation>
</comment>
<feature type="transmembrane region" description="Helical" evidence="10">
    <location>
        <begin position="102"/>
        <end position="124"/>
    </location>
</feature>
<reference evidence="12" key="1">
    <citation type="submission" date="2025-05" db="UniProtKB">
        <authorList>
            <consortium name="Ensembl"/>
        </authorList>
    </citation>
    <scope>IDENTIFICATION</scope>
</reference>
<feature type="transmembrane region" description="Helical" evidence="10">
    <location>
        <begin position="240"/>
        <end position="259"/>
    </location>
</feature>
<dbReference type="PROSITE" id="PS50262">
    <property type="entry name" value="G_PROTEIN_RECEP_F1_2"/>
    <property type="match status" value="1"/>
</dbReference>
<evidence type="ECO:0000259" key="11">
    <source>
        <dbReference type="PROSITE" id="PS50262"/>
    </source>
</evidence>
<dbReference type="InterPro" id="IPR000725">
    <property type="entry name" value="Olfact_rcpt"/>
</dbReference>
<dbReference type="Ensembl" id="ENSCSRT00000009413.1">
    <property type="protein sequence ID" value="ENSCSRP00000009099.1"/>
    <property type="gene ID" value="ENSCSRG00000006793.1"/>
</dbReference>
<dbReference type="GO" id="GO:0004984">
    <property type="term" value="F:olfactory receptor activity"/>
    <property type="evidence" value="ECO:0007669"/>
    <property type="project" value="InterPro"/>
</dbReference>
<evidence type="ECO:0000256" key="4">
    <source>
        <dbReference type="ARBA" id="ARBA00022989"/>
    </source>
</evidence>
<protein>
    <recommendedName>
        <fullName evidence="10">Olfactory receptor</fullName>
    </recommendedName>
</protein>
<evidence type="ECO:0000256" key="2">
    <source>
        <dbReference type="ARBA" id="ARBA00022475"/>
    </source>
</evidence>
<dbReference type="Ensembl" id="ENSCSRT00000009450.1">
    <property type="protein sequence ID" value="ENSCSRP00000009135.1"/>
    <property type="gene ID" value="ENSCSRG00000006827.1"/>
</dbReference>
<keyword evidence="8 9" id="KW-0807">Transducer</keyword>
<accession>A0A8C3XMK4</accession>
<organism evidence="12 13">
    <name type="scientific">Chelydra serpentina</name>
    <name type="common">Snapping turtle</name>
    <name type="synonym">Testudo serpentina</name>
    <dbReference type="NCBI Taxonomy" id="8475"/>
    <lineage>
        <taxon>Eukaryota</taxon>
        <taxon>Metazoa</taxon>
        <taxon>Chordata</taxon>
        <taxon>Craniata</taxon>
        <taxon>Vertebrata</taxon>
        <taxon>Euteleostomi</taxon>
        <taxon>Archelosauria</taxon>
        <taxon>Testudinata</taxon>
        <taxon>Testudines</taxon>
        <taxon>Cryptodira</taxon>
        <taxon>Durocryptodira</taxon>
        <taxon>Americhelydia</taxon>
        <taxon>Chelydroidea</taxon>
        <taxon>Chelydridae</taxon>
        <taxon>Chelydra</taxon>
    </lineage>
</organism>
<evidence type="ECO:0000313" key="13">
    <source>
        <dbReference type="Proteomes" id="UP000694403"/>
    </source>
</evidence>
<keyword evidence="10" id="KW-0552">Olfaction</keyword>
<evidence type="ECO:0000256" key="1">
    <source>
        <dbReference type="ARBA" id="ARBA00004651"/>
    </source>
</evidence>
<feature type="transmembrane region" description="Helical" evidence="10">
    <location>
        <begin position="197"/>
        <end position="219"/>
    </location>
</feature>
<dbReference type="Pfam" id="PF13853">
    <property type="entry name" value="7tm_4"/>
    <property type="match status" value="1"/>
</dbReference>
<dbReference type="AlphaFoldDB" id="A0A8C3XMK4"/>
<evidence type="ECO:0000256" key="10">
    <source>
        <dbReference type="RuleBase" id="RU363047"/>
    </source>
</evidence>
<keyword evidence="2 10" id="KW-1003">Cell membrane</keyword>
<dbReference type="Gene3D" id="1.20.1070.10">
    <property type="entry name" value="Rhodopsin 7-helix transmembrane proteins"/>
    <property type="match status" value="1"/>
</dbReference>
<feature type="domain" description="G-protein coupled receptors family 1 profile" evidence="11">
    <location>
        <begin position="41"/>
        <end position="289"/>
    </location>
</feature>
<comment type="similarity">
    <text evidence="9">Belongs to the G-protein coupled receptor 1 family.</text>
</comment>
<name>A0A8C3XMK4_CHESE</name>
<proteinExistence type="inferred from homology"/>
<evidence type="ECO:0000256" key="8">
    <source>
        <dbReference type="ARBA" id="ARBA00023224"/>
    </source>
</evidence>
<keyword evidence="4 10" id="KW-1133">Transmembrane helix</keyword>
<keyword evidence="13" id="KW-1185">Reference proteome</keyword>
<evidence type="ECO:0000256" key="6">
    <source>
        <dbReference type="ARBA" id="ARBA00023136"/>
    </source>
</evidence>
<evidence type="ECO:0000256" key="5">
    <source>
        <dbReference type="ARBA" id="ARBA00023040"/>
    </source>
</evidence>
<dbReference type="PRINTS" id="PR00237">
    <property type="entry name" value="GPCRRHODOPSN"/>
</dbReference>
<keyword evidence="3 9" id="KW-0812">Transmembrane</keyword>
<feature type="transmembrane region" description="Helical" evidence="10">
    <location>
        <begin position="144"/>
        <end position="168"/>
    </location>
</feature>
<evidence type="ECO:0000313" key="12">
    <source>
        <dbReference type="Ensembl" id="ENSCSRP00000009099.1"/>
    </source>
</evidence>
<feature type="transmembrane region" description="Helical" evidence="10">
    <location>
        <begin position="271"/>
        <end position="291"/>
    </location>
</feature>
<dbReference type="Proteomes" id="UP000694403">
    <property type="component" value="Unplaced"/>
</dbReference>
<keyword evidence="7 9" id="KW-0675">Receptor</keyword>
<dbReference type="GO" id="GO:0005886">
    <property type="term" value="C:plasma membrane"/>
    <property type="evidence" value="ECO:0007669"/>
    <property type="project" value="UniProtKB-SubCell"/>
</dbReference>
<feature type="transmembrane region" description="Helical" evidence="10">
    <location>
        <begin position="26"/>
        <end position="50"/>
    </location>
</feature>
<dbReference type="InterPro" id="IPR017452">
    <property type="entry name" value="GPCR_Rhodpsn_7TM"/>
</dbReference>
<evidence type="ECO:0000256" key="9">
    <source>
        <dbReference type="RuleBase" id="RU000688"/>
    </source>
</evidence>
<dbReference type="GO" id="GO:0004930">
    <property type="term" value="F:G protein-coupled receptor activity"/>
    <property type="evidence" value="ECO:0007669"/>
    <property type="project" value="UniProtKB-KW"/>
</dbReference>
<keyword evidence="6 10" id="KW-0472">Membrane</keyword>
<dbReference type="PROSITE" id="PS00237">
    <property type="entry name" value="G_PROTEIN_RECEP_F1_1"/>
    <property type="match status" value="1"/>
</dbReference>
<evidence type="ECO:0000256" key="7">
    <source>
        <dbReference type="ARBA" id="ARBA00023170"/>
    </source>
</evidence>
<dbReference type="PRINTS" id="PR00245">
    <property type="entry name" value="OLFACTORYR"/>
</dbReference>
<feature type="transmembrane region" description="Helical" evidence="10">
    <location>
        <begin position="62"/>
        <end position="82"/>
    </location>
</feature>
<dbReference type="SUPFAM" id="SSF81321">
    <property type="entry name" value="Family A G protein-coupled receptor-like"/>
    <property type="match status" value="1"/>
</dbReference>